<dbReference type="Proteomes" id="UP001291623">
    <property type="component" value="Unassembled WGS sequence"/>
</dbReference>
<comment type="caution">
    <text evidence="1">The sequence shown here is derived from an EMBL/GenBank/DDBJ whole genome shotgun (WGS) entry which is preliminary data.</text>
</comment>
<dbReference type="AlphaFoldDB" id="A0AAE1SLY2"/>
<sequence length="72" mass="8316">MADNMVETYSSTRHLIQDVLCRCIPICSIGVSPLWWKAFPYVTAVSSRIKRETQEATGGWLCYNNMFFMLPH</sequence>
<dbReference type="EMBL" id="JAVYJV010000004">
    <property type="protein sequence ID" value="KAK4371823.1"/>
    <property type="molecule type" value="Genomic_DNA"/>
</dbReference>
<dbReference type="GO" id="GO:0046914">
    <property type="term" value="F:transition metal ion binding"/>
    <property type="evidence" value="ECO:0007669"/>
    <property type="project" value="InterPro"/>
</dbReference>
<evidence type="ECO:0000313" key="2">
    <source>
        <dbReference type="Proteomes" id="UP001291623"/>
    </source>
</evidence>
<dbReference type="SUPFAM" id="SSF56209">
    <property type="entry name" value="Nitrile hydratase alpha chain"/>
    <property type="match status" value="1"/>
</dbReference>
<name>A0AAE1SLY2_9SOLA</name>
<gene>
    <name evidence="1" type="ORF">RND71_007207</name>
</gene>
<dbReference type="InterPro" id="IPR036648">
    <property type="entry name" value="CN_Hdrase_a/SCN_Hdrase_g_sf"/>
</dbReference>
<accession>A0AAE1SLY2</accession>
<reference evidence="1" key="1">
    <citation type="submission" date="2023-12" db="EMBL/GenBank/DDBJ databases">
        <title>Genome assembly of Anisodus tanguticus.</title>
        <authorList>
            <person name="Wang Y.-J."/>
        </authorList>
    </citation>
    <scope>NUCLEOTIDE SEQUENCE</scope>
    <source>
        <strain evidence="1">KB-2021</strain>
        <tissue evidence="1">Leaf</tissue>
    </source>
</reference>
<dbReference type="GO" id="GO:0003824">
    <property type="term" value="F:catalytic activity"/>
    <property type="evidence" value="ECO:0007669"/>
    <property type="project" value="InterPro"/>
</dbReference>
<organism evidence="1 2">
    <name type="scientific">Anisodus tanguticus</name>
    <dbReference type="NCBI Taxonomy" id="243964"/>
    <lineage>
        <taxon>Eukaryota</taxon>
        <taxon>Viridiplantae</taxon>
        <taxon>Streptophyta</taxon>
        <taxon>Embryophyta</taxon>
        <taxon>Tracheophyta</taxon>
        <taxon>Spermatophyta</taxon>
        <taxon>Magnoliopsida</taxon>
        <taxon>eudicotyledons</taxon>
        <taxon>Gunneridae</taxon>
        <taxon>Pentapetalae</taxon>
        <taxon>asterids</taxon>
        <taxon>lamiids</taxon>
        <taxon>Solanales</taxon>
        <taxon>Solanaceae</taxon>
        <taxon>Solanoideae</taxon>
        <taxon>Hyoscyameae</taxon>
        <taxon>Anisodus</taxon>
    </lineage>
</organism>
<proteinExistence type="predicted"/>
<evidence type="ECO:0000313" key="1">
    <source>
        <dbReference type="EMBL" id="KAK4371823.1"/>
    </source>
</evidence>
<protein>
    <submittedName>
        <fullName evidence="1">Uncharacterized protein</fullName>
    </submittedName>
</protein>
<keyword evidence="2" id="KW-1185">Reference proteome</keyword>